<dbReference type="Proteomes" id="UP000515514">
    <property type="component" value="Chromosome"/>
</dbReference>
<evidence type="ECO:0000313" key="1">
    <source>
        <dbReference type="EMBL" id="QNJ98363.1"/>
    </source>
</evidence>
<dbReference type="GO" id="GO:0016301">
    <property type="term" value="F:kinase activity"/>
    <property type="evidence" value="ECO:0007669"/>
    <property type="project" value="UniProtKB-KW"/>
</dbReference>
<protein>
    <submittedName>
        <fullName evidence="1">Lipopolysaccharide kinase</fullName>
    </submittedName>
</protein>
<proteinExistence type="predicted"/>
<gene>
    <name evidence="1" type="ORF">ALE3EI_1814</name>
</gene>
<dbReference type="AlphaFoldDB" id="A0A7G8PVJ7"/>
<keyword evidence="2" id="KW-1185">Reference proteome</keyword>
<keyword evidence="1" id="KW-0418">Kinase</keyword>
<dbReference type="SUPFAM" id="SSF56112">
    <property type="entry name" value="Protein kinase-like (PK-like)"/>
    <property type="match status" value="1"/>
</dbReference>
<keyword evidence="1" id="KW-0808">Transferase</keyword>
<reference evidence="1 2" key="1">
    <citation type="submission" date="2020-04" db="EMBL/GenBank/DDBJ databases">
        <title>Genome sequence of Altibacter aquimarinus strain ALE3EI.</title>
        <authorList>
            <person name="Oh H.-M."/>
            <person name="Jang D."/>
        </authorList>
    </citation>
    <scope>NUCLEOTIDE SEQUENCE [LARGE SCALE GENOMIC DNA]</scope>
    <source>
        <strain evidence="1 2">ALE3EI</strain>
    </source>
</reference>
<accession>A0A7G8PVJ7</accession>
<organism evidence="1 2">
    <name type="scientific">Constantimarinum furrinae</name>
    <dbReference type="NCBI Taxonomy" id="2562285"/>
    <lineage>
        <taxon>Bacteria</taxon>
        <taxon>Pseudomonadati</taxon>
        <taxon>Bacteroidota</taxon>
        <taxon>Flavobacteriia</taxon>
        <taxon>Flavobacteriales</taxon>
        <taxon>Flavobacteriaceae</taxon>
        <taxon>Altibacter/Constantimarinum group</taxon>
        <taxon>Constantimarinum</taxon>
    </lineage>
</organism>
<dbReference type="EMBL" id="CP052909">
    <property type="protein sequence ID" value="QNJ98363.1"/>
    <property type="molecule type" value="Genomic_DNA"/>
</dbReference>
<dbReference type="RefSeq" id="WP_186987971.1">
    <property type="nucleotide sequence ID" value="NZ_CP052909.1"/>
</dbReference>
<dbReference type="Pfam" id="PF06293">
    <property type="entry name" value="Kdo"/>
    <property type="match status" value="1"/>
</dbReference>
<sequence>MAKTVVVHSDFKALGSQLQEAISGFDANIDFVTKGERNVIKKVSIGDSVFTIKRFKEPGIFNALVYQFLRKSKAKRSFEYAIRLIDLGINTPRPVAYFERFSFGLKDSYYISEHIAYDLDFRVLNHNPEYPNRDEILRQVAAFTFKLHENNVNFLDHSPGNTLIKVSGEGQFDFYLIDLNRMRFEPMDLDARMKNFRRLWLSKRMINVMAAAYAQLSGHSQSKIHELMTKYSRQFQKKVNSKKIRKRKKNKLH</sequence>
<name>A0A7G8PVJ7_9FLAO</name>
<dbReference type="InterPro" id="IPR011009">
    <property type="entry name" value="Kinase-like_dom_sf"/>
</dbReference>
<evidence type="ECO:0000313" key="2">
    <source>
        <dbReference type="Proteomes" id="UP000515514"/>
    </source>
</evidence>
<dbReference type="KEGG" id="alti:ALE3EI_1814"/>